<gene>
    <name evidence="1" type="ORF">RHMOL_Rhmol01G0145400</name>
</gene>
<dbReference type="EMBL" id="CM046388">
    <property type="protein sequence ID" value="KAI8571778.1"/>
    <property type="molecule type" value="Genomic_DNA"/>
</dbReference>
<proteinExistence type="predicted"/>
<accession>A0ACC0Q4T6</accession>
<protein>
    <submittedName>
        <fullName evidence="1">Uncharacterized protein</fullName>
    </submittedName>
</protein>
<name>A0ACC0Q4T6_RHOML</name>
<evidence type="ECO:0000313" key="1">
    <source>
        <dbReference type="EMBL" id="KAI8571778.1"/>
    </source>
</evidence>
<evidence type="ECO:0000313" key="2">
    <source>
        <dbReference type="Proteomes" id="UP001062846"/>
    </source>
</evidence>
<organism evidence="1 2">
    <name type="scientific">Rhododendron molle</name>
    <name type="common">Chinese azalea</name>
    <name type="synonym">Azalea mollis</name>
    <dbReference type="NCBI Taxonomy" id="49168"/>
    <lineage>
        <taxon>Eukaryota</taxon>
        <taxon>Viridiplantae</taxon>
        <taxon>Streptophyta</taxon>
        <taxon>Embryophyta</taxon>
        <taxon>Tracheophyta</taxon>
        <taxon>Spermatophyta</taxon>
        <taxon>Magnoliopsida</taxon>
        <taxon>eudicotyledons</taxon>
        <taxon>Gunneridae</taxon>
        <taxon>Pentapetalae</taxon>
        <taxon>asterids</taxon>
        <taxon>Ericales</taxon>
        <taxon>Ericaceae</taxon>
        <taxon>Ericoideae</taxon>
        <taxon>Rhodoreae</taxon>
        <taxon>Rhododendron</taxon>
    </lineage>
</organism>
<sequence>MGAIHNNLPTFSLNDIVTIHNPVCCLNKVYSGNSNALFSNSGYTNLPNTTTNTTQTEPINQIVAQNKPPHSQPRTFAQFSAPLSAVLEKLVESGVLKPLNPTPLPQKLPASHNPNAYCVYHQNVAHPTDNCFRLRHAIQDLIDNKTLPMPPQKPNTISNPLPKHSNTHTNHISLASPFNPSLYIIPTTQPKPIVELPIEDAVCALETVEWDFQRRWDDQANDFFAVEHRVLITGVWPMALDPYQVEELEHEDWRQDWEEMMADPFDGYSLFALFLEPEPVEEEDEWEWEPDCHAPSRNDTRSGPEPTRPRGIPHKRQTTKRQPNQK</sequence>
<reference evidence="1" key="1">
    <citation type="submission" date="2022-02" db="EMBL/GenBank/DDBJ databases">
        <title>Plant Genome Project.</title>
        <authorList>
            <person name="Zhang R.-G."/>
        </authorList>
    </citation>
    <scope>NUCLEOTIDE SEQUENCE</scope>
    <source>
        <strain evidence="1">AT1</strain>
    </source>
</reference>
<dbReference type="Proteomes" id="UP001062846">
    <property type="component" value="Chromosome 1"/>
</dbReference>
<comment type="caution">
    <text evidence="1">The sequence shown here is derived from an EMBL/GenBank/DDBJ whole genome shotgun (WGS) entry which is preliminary data.</text>
</comment>
<keyword evidence="2" id="KW-1185">Reference proteome</keyword>